<name>A0A239J457_EKHLU</name>
<evidence type="ECO:0000256" key="5">
    <source>
        <dbReference type="ARBA" id="ARBA00022801"/>
    </source>
</evidence>
<dbReference type="GO" id="GO:0002100">
    <property type="term" value="P:tRNA wobble adenosine to inosine editing"/>
    <property type="evidence" value="ECO:0007669"/>
    <property type="project" value="UniProtKB-UniRule"/>
</dbReference>
<dbReference type="CDD" id="cd01285">
    <property type="entry name" value="nucleoside_deaminase"/>
    <property type="match status" value="1"/>
</dbReference>
<keyword evidence="4 8" id="KW-0479">Metal-binding</keyword>
<proteinExistence type="inferred from homology"/>
<comment type="subunit">
    <text evidence="2 8">Homodimer.</text>
</comment>
<feature type="active site" description="Proton donor" evidence="8">
    <location>
        <position position="59"/>
    </location>
</feature>
<keyword evidence="11" id="KW-1185">Reference proteome</keyword>
<accession>A0A239J457</accession>
<evidence type="ECO:0000256" key="3">
    <source>
        <dbReference type="ARBA" id="ARBA00022694"/>
    </source>
</evidence>
<reference evidence="10 11" key="1">
    <citation type="submission" date="2017-06" db="EMBL/GenBank/DDBJ databases">
        <authorList>
            <person name="Kim H.J."/>
            <person name="Triplett B.A."/>
        </authorList>
    </citation>
    <scope>NUCLEOTIDE SEQUENCE [LARGE SCALE GENOMIC DNA]</scope>
    <source>
        <strain evidence="10 11">DSM 19307</strain>
    </source>
</reference>
<comment type="cofactor">
    <cofactor evidence="8">
        <name>Zn(2+)</name>
        <dbReference type="ChEBI" id="CHEBI:29105"/>
    </cofactor>
    <text evidence="8">Binds 1 zinc ion per subunit.</text>
</comment>
<dbReference type="EC" id="3.5.4.33" evidence="8"/>
<dbReference type="PROSITE" id="PS00903">
    <property type="entry name" value="CYT_DCMP_DEAMINASES_1"/>
    <property type="match status" value="1"/>
</dbReference>
<dbReference type="InterPro" id="IPR028883">
    <property type="entry name" value="tRNA_aden_deaminase"/>
</dbReference>
<keyword evidence="5 8" id="KW-0378">Hydrolase</keyword>
<dbReference type="GO" id="GO:0052717">
    <property type="term" value="F:tRNA-specific adenosine-34 deaminase activity"/>
    <property type="evidence" value="ECO:0007669"/>
    <property type="project" value="UniProtKB-UniRule"/>
</dbReference>
<dbReference type="InterPro" id="IPR016192">
    <property type="entry name" value="APOBEC/CMP_deaminase_Zn-bd"/>
</dbReference>
<dbReference type="EMBL" id="FZPD01000003">
    <property type="protein sequence ID" value="SNT00589.1"/>
    <property type="molecule type" value="Genomic_DNA"/>
</dbReference>
<feature type="domain" description="CMP/dCMP-type deaminase" evidence="9">
    <location>
        <begin position="6"/>
        <end position="116"/>
    </location>
</feature>
<gene>
    <name evidence="8" type="primary">tadA</name>
    <name evidence="10" type="ORF">SAMN05421640_1978</name>
</gene>
<evidence type="ECO:0000256" key="4">
    <source>
        <dbReference type="ARBA" id="ARBA00022723"/>
    </source>
</evidence>
<dbReference type="Proteomes" id="UP000198393">
    <property type="component" value="Unassembled WGS sequence"/>
</dbReference>
<evidence type="ECO:0000256" key="6">
    <source>
        <dbReference type="ARBA" id="ARBA00022833"/>
    </source>
</evidence>
<evidence type="ECO:0000256" key="7">
    <source>
        <dbReference type="ARBA" id="ARBA00048045"/>
    </source>
</evidence>
<dbReference type="AlphaFoldDB" id="A0A239J457"/>
<dbReference type="PANTHER" id="PTHR11079:SF202">
    <property type="entry name" value="TRNA-SPECIFIC ADENOSINE DEAMINASE"/>
    <property type="match status" value="1"/>
</dbReference>
<evidence type="ECO:0000313" key="11">
    <source>
        <dbReference type="Proteomes" id="UP000198393"/>
    </source>
</evidence>
<dbReference type="InterPro" id="IPR002125">
    <property type="entry name" value="CMP_dCMP_dom"/>
</dbReference>
<dbReference type="PANTHER" id="PTHR11079">
    <property type="entry name" value="CYTOSINE DEAMINASE FAMILY MEMBER"/>
    <property type="match status" value="1"/>
</dbReference>
<dbReference type="PROSITE" id="PS51747">
    <property type="entry name" value="CYT_DCMP_DEAMINASES_2"/>
    <property type="match status" value="1"/>
</dbReference>
<feature type="binding site" evidence="8">
    <location>
        <position position="87"/>
    </location>
    <ligand>
        <name>Zn(2+)</name>
        <dbReference type="ChEBI" id="CHEBI:29105"/>
        <note>catalytic</note>
    </ligand>
</feature>
<dbReference type="SUPFAM" id="SSF53927">
    <property type="entry name" value="Cytidine deaminase-like"/>
    <property type="match status" value="1"/>
</dbReference>
<dbReference type="GO" id="GO:0008270">
    <property type="term" value="F:zinc ion binding"/>
    <property type="evidence" value="ECO:0007669"/>
    <property type="project" value="UniProtKB-UniRule"/>
</dbReference>
<evidence type="ECO:0000256" key="2">
    <source>
        <dbReference type="ARBA" id="ARBA00011738"/>
    </source>
</evidence>
<evidence type="ECO:0000256" key="8">
    <source>
        <dbReference type="HAMAP-Rule" id="MF_00972"/>
    </source>
</evidence>
<organism evidence="10 11">
    <name type="scientific">Ekhidna lutea</name>
    <dbReference type="NCBI Taxonomy" id="447679"/>
    <lineage>
        <taxon>Bacteria</taxon>
        <taxon>Pseudomonadati</taxon>
        <taxon>Bacteroidota</taxon>
        <taxon>Cytophagia</taxon>
        <taxon>Cytophagales</taxon>
        <taxon>Reichenbachiellaceae</taxon>
        <taxon>Ekhidna</taxon>
    </lineage>
</organism>
<feature type="binding site" evidence="8">
    <location>
        <position position="90"/>
    </location>
    <ligand>
        <name>Zn(2+)</name>
        <dbReference type="ChEBI" id="CHEBI:29105"/>
        <note>catalytic</note>
    </ligand>
</feature>
<dbReference type="Gene3D" id="3.40.140.10">
    <property type="entry name" value="Cytidine Deaminase, domain 2"/>
    <property type="match status" value="1"/>
</dbReference>
<evidence type="ECO:0000259" key="9">
    <source>
        <dbReference type="PROSITE" id="PS51747"/>
    </source>
</evidence>
<feature type="binding site" evidence="8">
    <location>
        <position position="57"/>
    </location>
    <ligand>
        <name>Zn(2+)</name>
        <dbReference type="ChEBI" id="CHEBI:29105"/>
        <note>catalytic</note>
    </ligand>
</feature>
<evidence type="ECO:0000313" key="10">
    <source>
        <dbReference type="EMBL" id="SNT00589.1"/>
    </source>
</evidence>
<sequence length="150" mass="16802">MSLSIYSDEHFMKQALNEAQNAYDEGEIPIGAVVVCENKIIAKDHNRVERLNDATAHAEMLAITAAQNNLSSKYLNECTLFVTLEPCSMCAGGLFWTQIGRVVIGALDKERGFSKYSKDIVHPKTDLKMGVMANECEVLIKDFFKNIRKK</sequence>
<comment type="catalytic activity">
    <reaction evidence="7 8">
        <text>adenosine(34) in tRNA + H2O + H(+) = inosine(34) in tRNA + NH4(+)</text>
        <dbReference type="Rhea" id="RHEA:43168"/>
        <dbReference type="Rhea" id="RHEA-COMP:10373"/>
        <dbReference type="Rhea" id="RHEA-COMP:10374"/>
        <dbReference type="ChEBI" id="CHEBI:15377"/>
        <dbReference type="ChEBI" id="CHEBI:15378"/>
        <dbReference type="ChEBI" id="CHEBI:28938"/>
        <dbReference type="ChEBI" id="CHEBI:74411"/>
        <dbReference type="ChEBI" id="CHEBI:82852"/>
        <dbReference type="EC" id="3.5.4.33"/>
    </reaction>
</comment>
<dbReference type="HAMAP" id="MF_00972">
    <property type="entry name" value="tRNA_aden_deaminase"/>
    <property type="match status" value="1"/>
</dbReference>
<comment type="function">
    <text evidence="8">Catalyzes the deamination of adenosine to inosine at the wobble position 34 of tRNA(Arg2).</text>
</comment>
<keyword evidence="3 8" id="KW-0819">tRNA processing</keyword>
<dbReference type="RefSeq" id="WP_089356695.1">
    <property type="nucleotide sequence ID" value="NZ_FZPD01000003.1"/>
</dbReference>
<protein>
    <recommendedName>
        <fullName evidence="8">tRNA-specific adenosine deaminase</fullName>
        <ecNumber evidence="8">3.5.4.33</ecNumber>
    </recommendedName>
</protein>
<dbReference type="OrthoDB" id="9802676at2"/>
<dbReference type="Pfam" id="PF00383">
    <property type="entry name" value="dCMP_cyt_deam_1"/>
    <property type="match status" value="1"/>
</dbReference>
<dbReference type="InterPro" id="IPR016193">
    <property type="entry name" value="Cytidine_deaminase-like"/>
</dbReference>
<keyword evidence="6 8" id="KW-0862">Zinc</keyword>
<comment type="similarity">
    <text evidence="1">Belongs to the cytidine and deoxycytidylate deaminase family. ADAT2 subfamily.</text>
</comment>
<evidence type="ECO:0000256" key="1">
    <source>
        <dbReference type="ARBA" id="ARBA00010669"/>
    </source>
</evidence>